<feature type="domain" description="Pseudouridine synthase RsuA/RluA-like" evidence="24">
    <location>
        <begin position="92"/>
        <end position="264"/>
    </location>
</feature>
<evidence type="ECO:0000256" key="21">
    <source>
        <dbReference type="ARBA" id="ARBA00041563"/>
    </source>
</evidence>
<dbReference type="PANTHER" id="PTHR15759:SF3">
    <property type="entry name" value="PANNEXIN-3"/>
    <property type="match status" value="1"/>
</dbReference>
<dbReference type="PROSITE" id="PS01129">
    <property type="entry name" value="PSI_RLU"/>
    <property type="match status" value="1"/>
</dbReference>
<dbReference type="FunFam" id="3.30.2350.10:FF:000015">
    <property type="entry name" value="Mitochondrial RNA pseudouridine synthase RPUSD4"/>
    <property type="match status" value="1"/>
</dbReference>
<keyword evidence="8" id="KW-1003">Cell membrane</keyword>
<evidence type="ECO:0000256" key="23">
    <source>
        <dbReference type="SAM" id="Phobius"/>
    </source>
</evidence>
<keyword evidence="13" id="KW-0406">Ion transport</keyword>
<evidence type="ECO:0000256" key="19">
    <source>
        <dbReference type="ARBA" id="ARBA00036943"/>
    </source>
</evidence>
<dbReference type="Gene3D" id="3.30.2350.10">
    <property type="entry name" value="Pseudouridine synthase"/>
    <property type="match status" value="1"/>
</dbReference>
<evidence type="ECO:0000256" key="16">
    <source>
        <dbReference type="ARBA" id="ARBA00023180"/>
    </source>
</evidence>
<dbReference type="InterPro" id="IPR006224">
    <property type="entry name" value="PsdUridine_synth_RluA-like_CS"/>
</dbReference>
<evidence type="ECO:0000259" key="24">
    <source>
        <dbReference type="Pfam" id="PF00849"/>
    </source>
</evidence>
<dbReference type="GO" id="GO:0009982">
    <property type="term" value="F:pseudouridine synthase activity"/>
    <property type="evidence" value="ECO:0007669"/>
    <property type="project" value="InterPro"/>
</dbReference>
<dbReference type="eggNOG" id="ENOG502QRDI">
    <property type="taxonomic scope" value="Eukaryota"/>
</dbReference>
<feature type="glycosylation site" description="N-linked (GlcNAc...) asparagine" evidence="22">
    <location>
        <position position="413"/>
    </location>
</feature>
<dbReference type="SUPFAM" id="SSF55120">
    <property type="entry name" value="Pseudouridine synthase"/>
    <property type="match status" value="1"/>
</dbReference>
<evidence type="ECO:0000256" key="13">
    <source>
        <dbReference type="ARBA" id="ARBA00023065"/>
    </source>
</evidence>
<dbReference type="Pfam" id="PF00849">
    <property type="entry name" value="PseudoU_synth_2"/>
    <property type="match status" value="1"/>
</dbReference>
<keyword evidence="18" id="KW-0407">Ion channel</keyword>
<keyword evidence="16 22" id="KW-0325">Glycoprotein</keyword>
<evidence type="ECO:0000256" key="3">
    <source>
        <dbReference type="ARBA" id="ARBA00004173"/>
    </source>
</evidence>
<evidence type="ECO:0000256" key="11">
    <source>
        <dbReference type="ARBA" id="ARBA00022946"/>
    </source>
</evidence>
<keyword evidence="26" id="KW-1185">Reference proteome</keyword>
<keyword evidence="17" id="KW-0413">Isomerase</keyword>
<evidence type="ECO:0000256" key="22">
    <source>
        <dbReference type="PIRSR" id="PIRSR600990-52"/>
    </source>
</evidence>
<dbReference type="AlphaFoldDB" id="A0A151NGL6"/>
<dbReference type="GO" id="GO:0003723">
    <property type="term" value="F:RNA binding"/>
    <property type="evidence" value="ECO:0007669"/>
    <property type="project" value="InterPro"/>
</dbReference>
<dbReference type="GO" id="GO:0007267">
    <property type="term" value="P:cell-cell signaling"/>
    <property type="evidence" value="ECO:0007669"/>
    <property type="project" value="TreeGrafter"/>
</dbReference>
<evidence type="ECO:0000256" key="15">
    <source>
        <dbReference type="ARBA" id="ARBA00023136"/>
    </source>
</evidence>
<dbReference type="GO" id="GO:0005739">
    <property type="term" value="C:mitochondrion"/>
    <property type="evidence" value="ECO:0007669"/>
    <property type="project" value="UniProtKB-SubCell"/>
</dbReference>
<evidence type="ECO:0000256" key="6">
    <source>
        <dbReference type="ARBA" id="ARBA00010876"/>
    </source>
</evidence>
<comment type="similarity">
    <text evidence="6">Belongs to the pseudouridine synthase RluA family.</text>
</comment>
<dbReference type="InterPro" id="IPR039099">
    <property type="entry name" value="Pannexin"/>
</dbReference>
<evidence type="ECO:0000256" key="8">
    <source>
        <dbReference type="ARBA" id="ARBA00022475"/>
    </source>
</evidence>
<keyword evidence="10" id="KW-0256">Endoplasmic reticulum</keyword>
<evidence type="ECO:0000256" key="2">
    <source>
        <dbReference type="ARBA" id="ARBA00001896"/>
    </source>
</evidence>
<keyword evidence="15 23" id="KW-0472">Membrane</keyword>
<feature type="transmembrane region" description="Helical" evidence="23">
    <location>
        <begin position="451"/>
        <end position="470"/>
    </location>
</feature>
<comment type="caution">
    <text evidence="25">The sequence shown here is derived from an EMBL/GenBank/DDBJ whole genome shotgun (WGS) entry which is preliminary data.</text>
</comment>
<dbReference type="Proteomes" id="UP000050525">
    <property type="component" value="Unassembled WGS sequence"/>
</dbReference>
<sequence length="768" mass="85627">MAACGRLGLLLCGAGPRPFSASQALGAAATAEQLAQKLRAQQREESRGKAPKSPLSRRVRQLDRFSKQLQRVHPNVLAKALKNGILYQNEKIVVINKPYGIPVHGGPGVRNCITDVLPILAKMLDGMKAEPLHLCHRLDKETTGVMVVARNSDIAYEIQHLFKTRQVEKNYRAIVVGVPVPSEGLVDIPIVEKEVQSHQSHYKMTLAPNYHLSSEEGKLVKVRKDRAAQSAVTRYRVLASSASCSLLELQPITGVKHQLRVHLAYGLGCPVLGDHKYSHWSKLAPQKLPEDALRRLGLEQAKARHLPLHLHAHGLALPLGTGGDKQIDLVCKLPVFFKISLERLKLKVPEFQEKKTTTGQNPSSSRAKGLRLELPSDRIVKFVAVGLPLFLVSLAFAQEFSTGSKISCFSPTNFTGKQSAYVDTSCWDSLTHLEFDAAGNAIAKSLWTLKAFPYSLLVIAVVMYLPYLLWRYAAAPALNCDMLFIIDELDKSYNRSIRLVQHMVKVREASPEPGLFWEEFERARKERYFEFPLLERYLACKQHSHHLVCTYLLRNLLLLLLLTAACLYLGFLHVTGVFQDEFSCSIKTGLLQDEPQIPDLIPCKLVFFSVFQIISILTGGVYILLMPVVIYNVLQLCQWDKRLLSIYEMLPAFDLLSRKMLTCPINDLNIILLFLRANISEVKSFSRLSAVCTLRETTSNKQHIDTVVDFMTLLAGLEISKPKYQACTGEADGDAPLTQNKVLEMKSTLEAKGNAGPKALAALPDGRS</sequence>
<dbReference type="GO" id="GO:0022829">
    <property type="term" value="F:wide pore channel activity"/>
    <property type="evidence" value="ECO:0007669"/>
    <property type="project" value="TreeGrafter"/>
</dbReference>
<evidence type="ECO:0000256" key="18">
    <source>
        <dbReference type="ARBA" id="ARBA00023303"/>
    </source>
</evidence>
<dbReference type="InterPro" id="IPR000990">
    <property type="entry name" value="Innexin"/>
</dbReference>
<evidence type="ECO:0000256" key="20">
    <source>
        <dbReference type="ARBA" id="ARBA00039953"/>
    </source>
</evidence>
<comment type="catalytic activity">
    <reaction evidence="1">
        <text>a uridine in mRNA = a pseudouridine in mRNA</text>
        <dbReference type="Rhea" id="RHEA:56644"/>
        <dbReference type="Rhea" id="RHEA-COMP:14658"/>
        <dbReference type="Rhea" id="RHEA-COMP:14659"/>
        <dbReference type="ChEBI" id="CHEBI:65314"/>
        <dbReference type="ChEBI" id="CHEBI:65315"/>
    </reaction>
</comment>
<dbReference type="GO" id="GO:0001522">
    <property type="term" value="P:pseudouridine synthesis"/>
    <property type="evidence" value="ECO:0007669"/>
    <property type="project" value="InterPro"/>
</dbReference>
<evidence type="ECO:0000313" key="25">
    <source>
        <dbReference type="EMBL" id="KYO35799.1"/>
    </source>
</evidence>
<organism evidence="25 26">
    <name type="scientific">Alligator mississippiensis</name>
    <name type="common">American alligator</name>
    <dbReference type="NCBI Taxonomy" id="8496"/>
    <lineage>
        <taxon>Eukaryota</taxon>
        <taxon>Metazoa</taxon>
        <taxon>Chordata</taxon>
        <taxon>Craniata</taxon>
        <taxon>Vertebrata</taxon>
        <taxon>Euteleostomi</taxon>
        <taxon>Archelosauria</taxon>
        <taxon>Archosauria</taxon>
        <taxon>Crocodylia</taxon>
        <taxon>Alligatoridae</taxon>
        <taxon>Alligatorinae</taxon>
        <taxon>Alligator</taxon>
    </lineage>
</organism>
<feature type="transmembrane region" description="Helical" evidence="23">
    <location>
        <begin position="605"/>
        <end position="634"/>
    </location>
</feature>
<evidence type="ECO:0000256" key="7">
    <source>
        <dbReference type="ARBA" id="ARBA00022448"/>
    </source>
</evidence>
<dbReference type="CDD" id="cd02869">
    <property type="entry name" value="PseudoU_synth_RluA_like"/>
    <property type="match status" value="1"/>
</dbReference>
<keyword evidence="9 23" id="KW-0812">Transmembrane</keyword>
<gene>
    <name evidence="25" type="primary">RPUSD4</name>
    <name evidence="25" type="ORF">Y1Q_0010219</name>
</gene>
<proteinExistence type="inferred from homology"/>
<dbReference type="PANTHER" id="PTHR15759">
    <property type="entry name" value="PANNEXIN"/>
    <property type="match status" value="1"/>
</dbReference>
<keyword evidence="7" id="KW-0813">Transport</keyword>
<dbReference type="InterPro" id="IPR006145">
    <property type="entry name" value="PsdUridine_synth_RsuA/RluA"/>
</dbReference>
<evidence type="ECO:0000256" key="12">
    <source>
        <dbReference type="ARBA" id="ARBA00022989"/>
    </source>
</evidence>
<protein>
    <recommendedName>
        <fullName evidence="20">Pseudouridylate synthase RPUSD4, mitochondrial</fullName>
    </recommendedName>
    <alternativeName>
        <fullName evidence="21">RNA pseudouridylate synthase domain-containing protein 4</fullName>
    </alternativeName>
</protein>
<dbReference type="GO" id="GO:0006812">
    <property type="term" value="P:monoatomic cation transport"/>
    <property type="evidence" value="ECO:0007669"/>
    <property type="project" value="InterPro"/>
</dbReference>
<name>A0A151NGL6_ALLMI</name>
<dbReference type="GO" id="GO:0034220">
    <property type="term" value="P:monoatomic ion transmembrane transport"/>
    <property type="evidence" value="ECO:0007669"/>
    <property type="project" value="UniProtKB-KW"/>
</dbReference>
<comment type="catalytic activity">
    <reaction evidence="19">
        <text>a uridine in tRNA = a pseudouridine in tRNA</text>
        <dbReference type="Rhea" id="RHEA:54572"/>
        <dbReference type="Rhea" id="RHEA-COMP:13339"/>
        <dbReference type="Rhea" id="RHEA-COMP:13934"/>
        <dbReference type="ChEBI" id="CHEBI:65314"/>
        <dbReference type="ChEBI" id="CHEBI:65315"/>
    </reaction>
</comment>
<evidence type="ECO:0000256" key="4">
    <source>
        <dbReference type="ARBA" id="ARBA00004477"/>
    </source>
</evidence>
<keyword evidence="12 23" id="KW-1133">Transmembrane helix</keyword>
<dbReference type="PROSITE" id="PS51013">
    <property type="entry name" value="PANNEXIN"/>
    <property type="match status" value="1"/>
</dbReference>
<feature type="transmembrane region" description="Helical" evidence="23">
    <location>
        <begin position="551"/>
        <end position="571"/>
    </location>
</feature>
<keyword evidence="14" id="KW-0496">Mitochondrion</keyword>
<dbReference type="InterPro" id="IPR020103">
    <property type="entry name" value="PsdUridine_synth_cat_dom_sf"/>
</dbReference>
<evidence type="ECO:0000256" key="1">
    <source>
        <dbReference type="ARBA" id="ARBA00001166"/>
    </source>
</evidence>
<dbReference type="GO" id="GO:0032732">
    <property type="term" value="P:positive regulation of interleukin-1 production"/>
    <property type="evidence" value="ECO:0007669"/>
    <property type="project" value="InterPro"/>
</dbReference>
<comment type="subcellular location">
    <subcellularLocation>
        <location evidence="5">Cell membrane</location>
        <topology evidence="5">Multi-pass membrane protein</topology>
    </subcellularLocation>
    <subcellularLocation>
        <location evidence="4">Endoplasmic reticulum membrane</location>
        <topology evidence="4">Multi-pass membrane protein</topology>
    </subcellularLocation>
    <subcellularLocation>
        <location evidence="3">Mitochondrion</location>
    </subcellularLocation>
</comment>
<dbReference type="GlyCosmos" id="A0A151NGL6">
    <property type="glycosylation" value="1 site, No reported glycans"/>
</dbReference>
<evidence type="ECO:0000256" key="9">
    <source>
        <dbReference type="ARBA" id="ARBA00022692"/>
    </source>
</evidence>
<reference evidence="25 26" key="1">
    <citation type="journal article" date="2012" name="Genome Biol.">
        <title>Sequencing three crocodilian genomes to illuminate the evolution of archosaurs and amniotes.</title>
        <authorList>
            <person name="St John J.A."/>
            <person name="Braun E.L."/>
            <person name="Isberg S.R."/>
            <person name="Miles L.G."/>
            <person name="Chong A.Y."/>
            <person name="Gongora J."/>
            <person name="Dalzell P."/>
            <person name="Moran C."/>
            <person name="Bed'hom B."/>
            <person name="Abzhanov A."/>
            <person name="Burgess S.C."/>
            <person name="Cooksey A.M."/>
            <person name="Castoe T.A."/>
            <person name="Crawford N.G."/>
            <person name="Densmore L.D."/>
            <person name="Drew J.C."/>
            <person name="Edwards S.V."/>
            <person name="Faircloth B.C."/>
            <person name="Fujita M.K."/>
            <person name="Greenwold M.J."/>
            <person name="Hoffmann F.G."/>
            <person name="Howard J.M."/>
            <person name="Iguchi T."/>
            <person name="Janes D.E."/>
            <person name="Khan S.Y."/>
            <person name="Kohno S."/>
            <person name="de Koning A.J."/>
            <person name="Lance S.L."/>
            <person name="McCarthy F.M."/>
            <person name="McCormack J.E."/>
            <person name="Merchant M.E."/>
            <person name="Peterson D.G."/>
            <person name="Pollock D.D."/>
            <person name="Pourmand N."/>
            <person name="Raney B.J."/>
            <person name="Roessler K.A."/>
            <person name="Sanford J.R."/>
            <person name="Sawyer R.H."/>
            <person name="Schmidt C.J."/>
            <person name="Triplett E.W."/>
            <person name="Tuberville T.D."/>
            <person name="Venegas-Anaya M."/>
            <person name="Howard J.T."/>
            <person name="Jarvis E.D."/>
            <person name="Guillette L.J.Jr."/>
            <person name="Glenn T.C."/>
            <person name="Green R.E."/>
            <person name="Ray D.A."/>
        </authorList>
    </citation>
    <scope>NUCLEOTIDE SEQUENCE [LARGE SCALE GENOMIC DNA]</scope>
    <source>
        <strain evidence="25">KSC_2009_1</strain>
    </source>
</reference>
<accession>A0A151NGL6</accession>
<dbReference type="GO" id="GO:0005789">
    <property type="term" value="C:endoplasmic reticulum membrane"/>
    <property type="evidence" value="ECO:0007669"/>
    <property type="project" value="UniProtKB-SubCell"/>
</dbReference>
<dbReference type="GO" id="GO:0005886">
    <property type="term" value="C:plasma membrane"/>
    <property type="evidence" value="ECO:0007669"/>
    <property type="project" value="UniProtKB-SubCell"/>
</dbReference>
<evidence type="ECO:0000256" key="17">
    <source>
        <dbReference type="ARBA" id="ARBA00023235"/>
    </source>
</evidence>
<evidence type="ECO:0000256" key="14">
    <source>
        <dbReference type="ARBA" id="ARBA00023128"/>
    </source>
</evidence>
<keyword evidence="11" id="KW-0809">Transit peptide</keyword>
<evidence type="ECO:0000313" key="26">
    <source>
        <dbReference type="Proteomes" id="UP000050525"/>
    </source>
</evidence>
<evidence type="ECO:0000256" key="5">
    <source>
        <dbReference type="ARBA" id="ARBA00004651"/>
    </source>
</evidence>
<evidence type="ECO:0000256" key="10">
    <source>
        <dbReference type="ARBA" id="ARBA00022824"/>
    </source>
</evidence>
<dbReference type="EMBL" id="AKHW03003120">
    <property type="protein sequence ID" value="KYO35799.1"/>
    <property type="molecule type" value="Genomic_DNA"/>
</dbReference>
<comment type="catalytic activity">
    <reaction evidence="2">
        <text>uridine in 5S rRNA = pseudouridine in 5S rRNA</text>
        <dbReference type="Rhea" id="RHEA:47036"/>
        <dbReference type="Rhea" id="RHEA-COMP:11730"/>
        <dbReference type="Rhea" id="RHEA-COMP:11731"/>
        <dbReference type="ChEBI" id="CHEBI:65314"/>
        <dbReference type="ChEBI" id="CHEBI:65315"/>
    </reaction>
</comment>